<sequence length="114" mass="12209">LTELEAAFIRHTDRGHAPVLDKDRATGVIFLCPACYHTNGGDVGTHRVICWSRSAGAPEDIAPGPGRWKMDGDDLAELTLNSEHPRGARSVKLERGCAWHGFITNGKATSSGAT</sequence>
<reference evidence="1" key="1">
    <citation type="journal article" date="2014" name="Front. Microbiol.">
        <title>High frequency of phylogenetically diverse reductive dehalogenase-homologous genes in deep subseafloor sedimentary metagenomes.</title>
        <authorList>
            <person name="Kawai M."/>
            <person name="Futagami T."/>
            <person name="Toyoda A."/>
            <person name="Takaki Y."/>
            <person name="Nishi S."/>
            <person name="Hori S."/>
            <person name="Arai W."/>
            <person name="Tsubouchi T."/>
            <person name="Morono Y."/>
            <person name="Uchiyama I."/>
            <person name="Ito T."/>
            <person name="Fujiyama A."/>
            <person name="Inagaki F."/>
            <person name="Takami H."/>
        </authorList>
    </citation>
    <scope>NUCLEOTIDE SEQUENCE</scope>
    <source>
        <strain evidence="1">Expedition CK06-06</strain>
    </source>
</reference>
<gene>
    <name evidence="1" type="ORF">S01H1_76379</name>
</gene>
<protein>
    <submittedName>
        <fullName evidence="1">Uncharacterized protein</fullName>
    </submittedName>
</protein>
<evidence type="ECO:0000313" key="1">
    <source>
        <dbReference type="EMBL" id="GAG43660.1"/>
    </source>
</evidence>
<dbReference type="EMBL" id="BARS01051253">
    <property type="protein sequence ID" value="GAG43660.1"/>
    <property type="molecule type" value="Genomic_DNA"/>
</dbReference>
<name>X0XKG6_9ZZZZ</name>
<organism evidence="1">
    <name type="scientific">marine sediment metagenome</name>
    <dbReference type="NCBI Taxonomy" id="412755"/>
    <lineage>
        <taxon>unclassified sequences</taxon>
        <taxon>metagenomes</taxon>
        <taxon>ecological metagenomes</taxon>
    </lineage>
</organism>
<dbReference type="AlphaFoldDB" id="X0XKG6"/>
<proteinExistence type="predicted"/>
<feature type="non-terminal residue" evidence="1">
    <location>
        <position position="1"/>
    </location>
</feature>
<comment type="caution">
    <text evidence="1">The sequence shown here is derived from an EMBL/GenBank/DDBJ whole genome shotgun (WGS) entry which is preliminary data.</text>
</comment>
<accession>X0XKG6</accession>